<dbReference type="Pfam" id="PF00871">
    <property type="entry name" value="Acetate_kinase"/>
    <property type="match status" value="1"/>
</dbReference>
<evidence type="ECO:0000256" key="6">
    <source>
        <dbReference type="ARBA" id="ARBA00022777"/>
    </source>
</evidence>
<dbReference type="EMBL" id="SIXC01000002">
    <property type="protein sequence ID" value="TBH81643.1"/>
    <property type="molecule type" value="Genomic_DNA"/>
</dbReference>
<comment type="similarity">
    <text evidence="2 9 10">Belongs to the acetokinase family.</text>
</comment>
<comment type="subcellular location">
    <subcellularLocation>
        <location evidence="1 9">Cytoplasm</location>
    </subcellularLocation>
</comment>
<comment type="catalytic activity">
    <reaction evidence="8 9">
        <text>butanoate + ATP = butanoyl phosphate + ADP</text>
        <dbReference type="Rhea" id="RHEA:13585"/>
        <dbReference type="ChEBI" id="CHEBI:17968"/>
        <dbReference type="ChEBI" id="CHEBI:30616"/>
        <dbReference type="ChEBI" id="CHEBI:58079"/>
        <dbReference type="ChEBI" id="CHEBI:456216"/>
        <dbReference type="EC" id="2.7.2.7"/>
    </reaction>
</comment>
<dbReference type="PANTHER" id="PTHR21060">
    <property type="entry name" value="ACETATE KINASE"/>
    <property type="match status" value="1"/>
</dbReference>
<evidence type="ECO:0000313" key="11">
    <source>
        <dbReference type="EMBL" id="TBH81643.1"/>
    </source>
</evidence>
<keyword evidence="4 9" id="KW-0808">Transferase</keyword>
<dbReference type="CDD" id="cd24011">
    <property type="entry name" value="ASKHA_NBD_BK"/>
    <property type="match status" value="1"/>
</dbReference>
<evidence type="ECO:0000256" key="7">
    <source>
        <dbReference type="ARBA" id="ARBA00022840"/>
    </source>
</evidence>
<gene>
    <name evidence="9 11" type="primary">buk</name>
    <name evidence="11" type="ORF">EB812_02450</name>
</gene>
<dbReference type="RefSeq" id="WP_118230707.1">
    <property type="nucleotide sequence ID" value="NZ_JAQDZC010000010.1"/>
</dbReference>
<comment type="caution">
    <text evidence="11">The sequence shown here is derived from an EMBL/GenBank/DDBJ whole genome shotgun (WGS) entry which is preliminary data.</text>
</comment>
<evidence type="ECO:0000256" key="2">
    <source>
        <dbReference type="ARBA" id="ARBA00008748"/>
    </source>
</evidence>
<protein>
    <recommendedName>
        <fullName evidence="9">Probable butyrate kinase</fullName>
        <shortName evidence="9">BK</shortName>
        <ecNumber evidence="9">2.7.2.7</ecNumber>
    </recommendedName>
    <alternativeName>
        <fullName evidence="9">Branched-chain carboxylic acid kinase</fullName>
    </alternativeName>
</protein>
<dbReference type="SUPFAM" id="SSF53067">
    <property type="entry name" value="Actin-like ATPase domain"/>
    <property type="match status" value="2"/>
</dbReference>
<name>A0A6H3FEV4_9BACT</name>
<keyword evidence="5 9" id="KW-0547">Nucleotide-binding</keyword>
<dbReference type="HAMAP" id="MF_00542">
    <property type="entry name" value="Butyrate_kinase"/>
    <property type="match status" value="1"/>
</dbReference>
<evidence type="ECO:0000256" key="10">
    <source>
        <dbReference type="RuleBase" id="RU003835"/>
    </source>
</evidence>
<accession>A0A6H3FEV4</accession>
<evidence type="ECO:0000256" key="8">
    <source>
        <dbReference type="ARBA" id="ARBA00048596"/>
    </source>
</evidence>
<evidence type="ECO:0000256" key="3">
    <source>
        <dbReference type="ARBA" id="ARBA00022490"/>
    </source>
</evidence>
<dbReference type="GO" id="GO:0008776">
    <property type="term" value="F:acetate kinase activity"/>
    <property type="evidence" value="ECO:0007669"/>
    <property type="project" value="TreeGrafter"/>
</dbReference>
<dbReference type="GO" id="GO:0005737">
    <property type="term" value="C:cytoplasm"/>
    <property type="evidence" value="ECO:0007669"/>
    <property type="project" value="UniProtKB-SubCell"/>
</dbReference>
<dbReference type="GO" id="GO:0047761">
    <property type="term" value="F:butyrate kinase activity"/>
    <property type="evidence" value="ECO:0007669"/>
    <property type="project" value="UniProtKB-UniRule"/>
</dbReference>
<dbReference type="EC" id="2.7.2.7" evidence="9"/>
<dbReference type="NCBIfam" id="NF002834">
    <property type="entry name" value="PRK03011.1-5"/>
    <property type="match status" value="1"/>
</dbReference>
<keyword evidence="6 9" id="KW-0418">Kinase</keyword>
<keyword evidence="3 9" id="KW-0963">Cytoplasm</keyword>
<dbReference type="PROSITE" id="PS01076">
    <property type="entry name" value="ACETATE_KINASE_2"/>
    <property type="match status" value="1"/>
</dbReference>
<evidence type="ECO:0000256" key="4">
    <source>
        <dbReference type="ARBA" id="ARBA00022679"/>
    </source>
</evidence>
<dbReference type="Proteomes" id="UP000292919">
    <property type="component" value="Unassembled WGS sequence"/>
</dbReference>
<organism evidence="11 12">
    <name type="scientific">Desulfovibrio legallii</name>
    <dbReference type="NCBI Taxonomy" id="571438"/>
    <lineage>
        <taxon>Bacteria</taxon>
        <taxon>Pseudomonadati</taxon>
        <taxon>Thermodesulfobacteriota</taxon>
        <taxon>Desulfovibrionia</taxon>
        <taxon>Desulfovibrionales</taxon>
        <taxon>Desulfovibrionaceae</taxon>
        <taxon>Desulfovibrio</taxon>
    </lineage>
</organism>
<evidence type="ECO:0000256" key="9">
    <source>
        <dbReference type="HAMAP-Rule" id="MF_00542"/>
    </source>
</evidence>
<dbReference type="NCBIfam" id="TIGR02707">
    <property type="entry name" value="butyr_kinase"/>
    <property type="match status" value="1"/>
</dbReference>
<dbReference type="Gene3D" id="3.30.420.40">
    <property type="match status" value="2"/>
</dbReference>
<reference evidence="11 12" key="1">
    <citation type="submission" date="2018-12" db="EMBL/GenBank/DDBJ databases">
        <title>First genome draft of Desulfovibrio legallis sp. nov.</title>
        <authorList>
            <person name="Ben Dhia O."/>
            <person name="Najjari A."/>
            <person name="Ferjani R."/>
            <person name="Fhoula I."/>
            <person name="Fardeau M.-L."/>
            <person name="Boudabbous A."/>
            <person name="Ouzari H.I."/>
        </authorList>
    </citation>
    <scope>NUCLEOTIDE SEQUENCE [LARGE SCALE GENOMIC DNA]</scope>
    <source>
        <strain evidence="11 12">H1T</strain>
    </source>
</reference>
<dbReference type="PRINTS" id="PR00471">
    <property type="entry name" value="ACETATEKNASE"/>
</dbReference>
<sequence length="362" mass="39044">MADTKYTILAINPGSTSTRIAVYENQTLLFQKKVDHPAASLRVFSSNVAQFPIRLEAIKAALAAEQFDLRRLAAVAGRGGKLPPLEQGAYLVNDDMLTFLRDHPIDDHASNLGALLAQEIAQPLGIPAYIYDAVVMDQMEDIAKLSGLPEIRRKASCHALNMRAMAIKAAQAKGWRLEEKNIIVCHMGAGISATVIHGGRMVDVITDEEGPYSPERSGGLPNRQLIDLCFSGGFDRLSATKRTRGQGGLMAYLGTNNALEVEDRIAAGDAEARLVYDGLTYQVAKNVASLGAVVSGAVDLVVLTGALAHSSYIIDRVAPRVAFLGEVQVLPGENELEALAYGILRVLRKDEGFHIFHDPQAC</sequence>
<dbReference type="PIRSF" id="PIRSF036458">
    <property type="entry name" value="Butyrate_kin"/>
    <property type="match status" value="1"/>
</dbReference>
<evidence type="ECO:0000256" key="5">
    <source>
        <dbReference type="ARBA" id="ARBA00022741"/>
    </source>
</evidence>
<dbReference type="InterPro" id="IPR011245">
    <property type="entry name" value="Butyrate_kin"/>
</dbReference>
<evidence type="ECO:0000313" key="12">
    <source>
        <dbReference type="Proteomes" id="UP000292919"/>
    </source>
</evidence>
<dbReference type="GO" id="GO:0005524">
    <property type="term" value="F:ATP binding"/>
    <property type="evidence" value="ECO:0007669"/>
    <property type="project" value="UniProtKB-KW"/>
</dbReference>
<dbReference type="AlphaFoldDB" id="A0A6H3FEV4"/>
<dbReference type="InterPro" id="IPR023865">
    <property type="entry name" value="Aliphatic_acid_kinase_CS"/>
</dbReference>
<dbReference type="InterPro" id="IPR000890">
    <property type="entry name" value="Aliphatic_acid_kin_short-chain"/>
</dbReference>
<keyword evidence="12" id="KW-1185">Reference proteome</keyword>
<dbReference type="PANTHER" id="PTHR21060:SF3">
    <property type="entry name" value="BUTYRATE KINASE 2-RELATED"/>
    <property type="match status" value="1"/>
</dbReference>
<dbReference type="GO" id="GO:0006083">
    <property type="term" value="P:acetate metabolic process"/>
    <property type="evidence" value="ECO:0007669"/>
    <property type="project" value="TreeGrafter"/>
</dbReference>
<evidence type="ECO:0000256" key="1">
    <source>
        <dbReference type="ARBA" id="ARBA00004496"/>
    </source>
</evidence>
<keyword evidence="7 9" id="KW-0067">ATP-binding</keyword>
<dbReference type="InterPro" id="IPR043129">
    <property type="entry name" value="ATPase_NBD"/>
</dbReference>
<proteinExistence type="inferred from homology"/>